<keyword evidence="4 7" id="KW-0561">Oxygen transport</keyword>
<dbReference type="PANTHER" id="PTHR11442">
    <property type="entry name" value="HEMOGLOBIN FAMILY MEMBER"/>
    <property type="match status" value="1"/>
</dbReference>
<sequence length="129" mass="14863">PHHQNAEEEQSVNDVCVSACVPHPFLPRLLVFYPWTQRFFASFSKLSNPTAILGSSKIQTHDKKVLAFFREAVKNLDNIKKFKMHVDLENVRIGIFPSVLMLDNNQGSWVHFLQFLLGKEKGYFTLCLN</sequence>
<dbReference type="Pfam" id="PF00042">
    <property type="entry name" value="Globin"/>
    <property type="match status" value="1"/>
</dbReference>
<evidence type="ECO:0000259" key="8">
    <source>
        <dbReference type="Pfam" id="PF00042"/>
    </source>
</evidence>
<feature type="domain" description="Globin" evidence="8">
    <location>
        <begin position="25"/>
        <end position="86"/>
    </location>
</feature>
<evidence type="ECO:0000256" key="6">
    <source>
        <dbReference type="ARBA" id="ARBA00023004"/>
    </source>
</evidence>
<keyword evidence="3 7" id="KW-0349">Heme</keyword>
<keyword evidence="2 7" id="KW-0813">Transport</keyword>
<evidence type="ECO:0000256" key="5">
    <source>
        <dbReference type="ARBA" id="ARBA00022723"/>
    </source>
</evidence>
<dbReference type="GO" id="GO:0046872">
    <property type="term" value="F:metal ion binding"/>
    <property type="evidence" value="ECO:0007669"/>
    <property type="project" value="UniProtKB-KW"/>
</dbReference>
<dbReference type="SUPFAM" id="SSF46458">
    <property type="entry name" value="Globin-like"/>
    <property type="match status" value="1"/>
</dbReference>
<name>A0A8C6ZNL2_NOTPE</name>
<evidence type="ECO:0000256" key="4">
    <source>
        <dbReference type="ARBA" id="ARBA00022621"/>
    </source>
</evidence>
<proteinExistence type="inferred from homology"/>
<dbReference type="Ensembl" id="ENSNPET00000018877.1">
    <property type="protein sequence ID" value="ENSNPEP00000018406.1"/>
    <property type="gene ID" value="ENSNPEG00000013714.1"/>
</dbReference>
<evidence type="ECO:0000256" key="1">
    <source>
        <dbReference type="ARBA" id="ARBA00008705"/>
    </source>
</evidence>
<reference evidence="9" key="1">
    <citation type="submission" date="2025-08" db="UniProtKB">
        <authorList>
            <consortium name="Ensembl"/>
        </authorList>
    </citation>
    <scope>IDENTIFICATION</scope>
</reference>
<keyword evidence="10" id="KW-1185">Reference proteome</keyword>
<reference evidence="9" key="2">
    <citation type="submission" date="2025-09" db="UniProtKB">
        <authorList>
            <consortium name="Ensembl"/>
        </authorList>
    </citation>
    <scope>IDENTIFICATION</scope>
</reference>
<keyword evidence="5" id="KW-0479">Metal-binding</keyword>
<dbReference type="Proteomes" id="UP000694420">
    <property type="component" value="Unplaced"/>
</dbReference>
<dbReference type="GO" id="GO:0043177">
    <property type="term" value="F:organic acid binding"/>
    <property type="evidence" value="ECO:0007669"/>
    <property type="project" value="TreeGrafter"/>
</dbReference>
<accession>A0A8C6ZNL2</accession>
<dbReference type="GO" id="GO:0004601">
    <property type="term" value="F:peroxidase activity"/>
    <property type="evidence" value="ECO:0007669"/>
    <property type="project" value="TreeGrafter"/>
</dbReference>
<dbReference type="InterPro" id="IPR002337">
    <property type="entry name" value="Hemoglobin_b"/>
</dbReference>
<dbReference type="GO" id="GO:0031838">
    <property type="term" value="C:haptoglobin-hemoglobin complex"/>
    <property type="evidence" value="ECO:0007669"/>
    <property type="project" value="TreeGrafter"/>
</dbReference>
<comment type="similarity">
    <text evidence="1 7">Belongs to the globin family.</text>
</comment>
<evidence type="ECO:0000256" key="2">
    <source>
        <dbReference type="ARBA" id="ARBA00022448"/>
    </source>
</evidence>
<dbReference type="PRINTS" id="PR00814">
    <property type="entry name" value="BETAHAEM"/>
</dbReference>
<evidence type="ECO:0000313" key="9">
    <source>
        <dbReference type="Ensembl" id="ENSNPEP00000018406.1"/>
    </source>
</evidence>
<keyword evidence="6" id="KW-0408">Iron</keyword>
<evidence type="ECO:0000256" key="7">
    <source>
        <dbReference type="RuleBase" id="RU000356"/>
    </source>
</evidence>
<dbReference type="AlphaFoldDB" id="A0A8C6ZNL2"/>
<dbReference type="GO" id="GO:0031720">
    <property type="term" value="F:haptoglobin binding"/>
    <property type="evidence" value="ECO:0007669"/>
    <property type="project" value="TreeGrafter"/>
</dbReference>
<dbReference type="GO" id="GO:0020037">
    <property type="term" value="F:heme binding"/>
    <property type="evidence" value="ECO:0007669"/>
    <property type="project" value="InterPro"/>
</dbReference>
<dbReference type="PANTHER" id="PTHR11442:SF7">
    <property type="entry name" value="HEMOGLOBIN SUBUNIT EPSILON"/>
    <property type="match status" value="1"/>
</dbReference>
<dbReference type="Gene3D" id="1.10.490.10">
    <property type="entry name" value="Globins"/>
    <property type="match status" value="1"/>
</dbReference>
<dbReference type="InterPro" id="IPR012292">
    <property type="entry name" value="Globin/Proto"/>
</dbReference>
<protein>
    <recommendedName>
        <fullName evidence="8">Globin domain-containing protein</fullName>
    </recommendedName>
</protein>
<organism evidence="9 10">
    <name type="scientific">Nothoprocta perdicaria</name>
    <name type="common">Chilean tinamou</name>
    <name type="synonym">Crypturus perdicarius</name>
    <dbReference type="NCBI Taxonomy" id="30464"/>
    <lineage>
        <taxon>Eukaryota</taxon>
        <taxon>Metazoa</taxon>
        <taxon>Chordata</taxon>
        <taxon>Craniata</taxon>
        <taxon>Vertebrata</taxon>
        <taxon>Euteleostomi</taxon>
        <taxon>Archelosauria</taxon>
        <taxon>Archosauria</taxon>
        <taxon>Dinosauria</taxon>
        <taxon>Saurischia</taxon>
        <taxon>Theropoda</taxon>
        <taxon>Coelurosauria</taxon>
        <taxon>Aves</taxon>
        <taxon>Palaeognathae</taxon>
        <taxon>Tinamiformes</taxon>
        <taxon>Tinamidae</taxon>
        <taxon>Nothoprocta</taxon>
    </lineage>
</organism>
<dbReference type="GO" id="GO:0005344">
    <property type="term" value="F:oxygen carrier activity"/>
    <property type="evidence" value="ECO:0007669"/>
    <property type="project" value="UniProtKB-KW"/>
</dbReference>
<evidence type="ECO:0000313" key="10">
    <source>
        <dbReference type="Proteomes" id="UP000694420"/>
    </source>
</evidence>
<dbReference type="GO" id="GO:0019825">
    <property type="term" value="F:oxygen binding"/>
    <property type="evidence" value="ECO:0007669"/>
    <property type="project" value="InterPro"/>
</dbReference>
<dbReference type="GO" id="GO:0005833">
    <property type="term" value="C:hemoglobin complex"/>
    <property type="evidence" value="ECO:0007669"/>
    <property type="project" value="InterPro"/>
</dbReference>
<dbReference type="InterPro" id="IPR000971">
    <property type="entry name" value="Globin"/>
</dbReference>
<dbReference type="InterPro" id="IPR050056">
    <property type="entry name" value="Hemoglobin_oxygen_transport"/>
</dbReference>
<evidence type="ECO:0000256" key="3">
    <source>
        <dbReference type="ARBA" id="ARBA00022617"/>
    </source>
</evidence>
<dbReference type="InterPro" id="IPR009050">
    <property type="entry name" value="Globin-like_sf"/>
</dbReference>
<dbReference type="GO" id="GO:0042744">
    <property type="term" value="P:hydrogen peroxide catabolic process"/>
    <property type="evidence" value="ECO:0007669"/>
    <property type="project" value="TreeGrafter"/>
</dbReference>
<dbReference type="GO" id="GO:0072562">
    <property type="term" value="C:blood microparticle"/>
    <property type="evidence" value="ECO:0007669"/>
    <property type="project" value="TreeGrafter"/>
</dbReference>